<sequence>MKQTFILSPIFLITILFSLGCTSKVEETKTPALFDSKREAEKAAKSFNCTGAHKMGNKWMPCATHEAHENSHDKNKKDHNHHHHH</sequence>
<evidence type="ECO:0000313" key="2">
    <source>
        <dbReference type="EMBL" id="ABB50576.1"/>
    </source>
</evidence>
<dbReference type="Pfam" id="PF12518">
    <property type="entry name" value="DUF3721"/>
    <property type="match status" value="1"/>
</dbReference>
<feature type="compositionally biased region" description="Basic and acidic residues" evidence="1">
    <location>
        <begin position="65"/>
        <end position="76"/>
    </location>
</feature>
<evidence type="ECO:0000313" key="3">
    <source>
        <dbReference type="Proteomes" id="UP000002715"/>
    </source>
</evidence>
<dbReference type="AlphaFoldDB" id="Q318W9"/>
<dbReference type="STRING" id="74546.PMT9312_1516"/>
<dbReference type="HOGENOM" id="CLU_160680_0_0_3"/>
<accession>Q318W9</accession>
<evidence type="ECO:0000256" key="1">
    <source>
        <dbReference type="SAM" id="MobiDB-lite"/>
    </source>
</evidence>
<organism evidence="2 3">
    <name type="scientific">Prochlorococcus marinus (strain MIT 9312)</name>
    <dbReference type="NCBI Taxonomy" id="74546"/>
    <lineage>
        <taxon>Bacteria</taxon>
        <taxon>Bacillati</taxon>
        <taxon>Cyanobacteriota</taxon>
        <taxon>Cyanophyceae</taxon>
        <taxon>Synechococcales</taxon>
        <taxon>Prochlorococcaceae</taxon>
        <taxon>Prochlorococcus</taxon>
    </lineage>
</organism>
<dbReference type="eggNOG" id="ENOG502ZWZ0">
    <property type="taxonomic scope" value="Bacteria"/>
</dbReference>
<name>Q318W9_PROM9</name>
<dbReference type="RefSeq" id="WP_011377059.1">
    <property type="nucleotide sequence ID" value="NC_007577.1"/>
</dbReference>
<dbReference type="Proteomes" id="UP000002715">
    <property type="component" value="Chromosome"/>
</dbReference>
<protein>
    <submittedName>
        <fullName evidence="2">Protein family PM-24</fullName>
    </submittedName>
</protein>
<reference evidence="3" key="1">
    <citation type="submission" date="2005-07" db="EMBL/GenBank/DDBJ databases">
        <title>Complete sequence of Prochlorococcus marinus str. MIT 9312.</title>
        <authorList>
            <consortium name="US DOE Joint Genome Institute"/>
            <person name="Copeland A."/>
            <person name="Lucas S."/>
            <person name="Lapidus A."/>
            <person name="Barry K."/>
            <person name="Detter J.C."/>
            <person name="Glavina T."/>
            <person name="Hammon N."/>
            <person name="Israni S."/>
            <person name="Pitluck S."/>
            <person name="Thiel J."/>
            <person name="Schmutz J."/>
            <person name="Larimer F."/>
            <person name="Land M."/>
            <person name="Kyrpides N."/>
            <person name="Lykidis A."/>
            <person name="Richardson P."/>
        </authorList>
    </citation>
    <scope>NUCLEOTIDE SEQUENCE [LARGE SCALE GENOMIC DNA]</scope>
    <source>
        <strain evidence="3">MIT 9312</strain>
    </source>
</reference>
<dbReference type="PROSITE" id="PS51257">
    <property type="entry name" value="PROKAR_LIPOPROTEIN"/>
    <property type="match status" value="1"/>
</dbReference>
<gene>
    <name evidence="2" type="ordered locus">PMT9312_1516</name>
</gene>
<feature type="region of interest" description="Disordered" evidence="1">
    <location>
        <begin position="62"/>
        <end position="85"/>
    </location>
</feature>
<dbReference type="InterPro" id="IPR022196">
    <property type="entry name" value="DUF3721"/>
</dbReference>
<proteinExistence type="predicted"/>
<dbReference type="EMBL" id="CP000111">
    <property type="protein sequence ID" value="ABB50576.1"/>
    <property type="molecule type" value="Genomic_DNA"/>
</dbReference>
<dbReference type="KEGG" id="pmi:PMT9312_1516"/>